<dbReference type="AlphaFoldDB" id="A0A9Q5HUA3"/>
<dbReference type="SUPFAM" id="SSF47459">
    <property type="entry name" value="HLH, helix-loop-helix DNA-binding domain"/>
    <property type="match status" value="1"/>
</dbReference>
<feature type="compositionally biased region" description="Low complexity" evidence="6">
    <location>
        <begin position="42"/>
        <end position="59"/>
    </location>
</feature>
<dbReference type="PROSITE" id="PS50888">
    <property type="entry name" value="BHLH"/>
    <property type="match status" value="1"/>
</dbReference>
<feature type="domain" description="BHLH" evidence="7">
    <location>
        <begin position="74"/>
        <end position="126"/>
    </location>
</feature>
<feature type="region of interest" description="Disordered" evidence="6">
    <location>
        <begin position="389"/>
        <end position="413"/>
    </location>
</feature>
<dbReference type="SMR" id="A0A9Q5HUA3"/>
<evidence type="ECO:0000256" key="4">
    <source>
        <dbReference type="ARBA" id="ARBA00023163"/>
    </source>
</evidence>
<name>A0A9Q5HUA3_SANBA</name>
<keyword evidence="1" id="KW-0805">Transcription regulation</keyword>
<dbReference type="GO" id="GO:0003700">
    <property type="term" value="F:DNA-binding transcription factor activity"/>
    <property type="evidence" value="ECO:0007669"/>
    <property type="project" value="TreeGrafter"/>
</dbReference>
<keyword evidence="5" id="KW-0539">Nucleus</keyword>
<feature type="region of interest" description="Disordered" evidence="6">
    <location>
        <begin position="1"/>
        <end position="82"/>
    </location>
</feature>
<keyword evidence="4" id="KW-0804">Transcription</keyword>
<dbReference type="GO" id="GO:0045944">
    <property type="term" value="P:positive regulation of transcription by RNA polymerase II"/>
    <property type="evidence" value="ECO:0007669"/>
    <property type="project" value="TreeGrafter"/>
</dbReference>
<sequence length="457" mass="48069">MSLPEVNTPSSTTGSTAGSPPPSQPPATPLSPNSAGLPVPVDGDNNNNGNTTTANNNATSTGKRKPNRRANTAERRATHNAVERARRETLNGRFLDLAALLPNLATVRRPSKSAIVNSSIAMIHQSRRTRLLAARELRLIRAESDALRRELNEWRARAGLPRVEEPPRSPEFLNLISPQDIEGAGGVGGWDGERLGEMGEEERRAYELALQGGEDDGMDDGDDDFVRMNPAFKAPAPAPVASQTAGQISQLGLQQQLGFSRNLAFDSMPSHPALSAGVNTMYEPNGLSHGASHALPVHPDFAVHAQQISHDKLANWVAQGQNQNQIGMFLGQQSQQQQHWAQQFAATGAGSFTPPVSAGGPNSPMGGNPFFLQQQQASQQQIYASPELDDASSVGSADGIGNQGSVGGSPVPFDVGGNTGAAYGRKPSLSISLPSAPYATPISVGGGGGRHVAALMF</sequence>
<organism evidence="8 9">
    <name type="scientific">Sanghuangporus baumii</name>
    <name type="common">Phellinus baumii</name>
    <dbReference type="NCBI Taxonomy" id="108892"/>
    <lineage>
        <taxon>Eukaryota</taxon>
        <taxon>Fungi</taxon>
        <taxon>Dikarya</taxon>
        <taxon>Basidiomycota</taxon>
        <taxon>Agaricomycotina</taxon>
        <taxon>Agaricomycetes</taxon>
        <taxon>Hymenochaetales</taxon>
        <taxon>Hymenochaetaceae</taxon>
        <taxon>Sanghuangporus</taxon>
    </lineage>
</organism>
<dbReference type="SMART" id="SM00353">
    <property type="entry name" value="HLH"/>
    <property type="match status" value="1"/>
</dbReference>
<protein>
    <recommendedName>
        <fullName evidence="7">BHLH domain-containing protein</fullName>
    </recommendedName>
</protein>
<keyword evidence="2" id="KW-0238">DNA-binding</keyword>
<evidence type="ECO:0000256" key="5">
    <source>
        <dbReference type="ARBA" id="ARBA00023242"/>
    </source>
</evidence>
<comment type="caution">
    <text evidence="8">The sequence shown here is derived from an EMBL/GenBank/DDBJ whole genome shotgun (WGS) entry which is preliminary data.</text>
</comment>
<feature type="compositionally biased region" description="Low complexity" evidence="6">
    <location>
        <begin position="8"/>
        <end position="18"/>
    </location>
</feature>
<gene>
    <name evidence="8" type="ORF">A7U60_g6711</name>
</gene>
<dbReference type="Proteomes" id="UP000757232">
    <property type="component" value="Unassembled WGS sequence"/>
</dbReference>
<dbReference type="OrthoDB" id="8964853at2759"/>
<evidence type="ECO:0000256" key="6">
    <source>
        <dbReference type="SAM" id="MobiDB-lite"/>
    </source>
</evidence>
<dbReference type="GO" id="GO:0003677">
    <property type="term" value="F:DNA binding"/>
    <property type="evidence" value="ECO:0007669"/>
    <property type="project" value="UniProtKB-KW"/>
</dbReference>
<dbReference type="PANTHER" id="PTHR10328">
    <property type="entry name" value="PROTEIN MAX MYC-ASSOCIATED FACTOR X"/>
    <property type="match status" value="1"/>
</dbReference>
<evidence type="ECO:0000313" key="9">
    <source>
        <dbReference type="Proteomes" id="UP000757232"/>
    </source>
</evidence>
<dbReference type="InterPro" id="IPR036638">
    <property type="entry name" value="HLH_DNA-bd_sf"/>
</dbReference>
<evidence type="ECO:0000256" key="1">
    <source>
        <dbReference type="ARBA" id="ARBA00023015"/>
    </source>
</evidence>
<evidence type="ECO:0000256" key="2">
    <source>
        <dbReference type="ARBA" id="ARBA00023125"/>
    </source>
</evidence>
<dbReference type="Gene3D" id="4.10.280.10">
    <property type="entry name" value="Helix-loop-helix DNA-binding domain"/>
    <property type="match status" value="1"/>
</dbReference>
<dbReference type="Pfam" id="PF00010">
    <property type="entry name" value="HLH"/>
    <property type="match status" value="1"/>
</dbReference>
<keyword evidence="3" id="KW-0010">Activator</keyword>
<dbReference type="EMBL" id="LNZH02000204">
    <property type="protein sequence ID" value="OCB86123.1"/>
    <property type="molecule type" value="Genomic_DNA"/>
</dbReference>
<dbReference type="InterPro" id="IPR011598">
    <property type="entry name" value="bHLH_dom"/>
</dbReference>
<keyword evidence="9" id="KW-1185">Reference proteome</keyword>
<dbReference type="GO" id="GO:0046983">
    <property type="term" value="F:protein dimerization activity"/>
    <property type="evidence" value="ECO:0007669"/>
    <property type="project" value="InterPro"/>
</dbReference>
<dbReference type="GO" id="GO:0090575">
    <property type="term" value="C:RNA polymerase II transcription regulator complex"/>
    <property type="evidence" value="ECO:0007669"/>
    <property type="project" value="TreeGrafter"/>
</dbReference>
<feature type="compositionally biased region" description="Pro residues" evidence="6">
    <location>
        <begin position="19"/>
        <end position="29"/>
    </location>
</feature>
<evidence type="ECO:0000259" key="7">
    <source>
        <dbReference type="PROSITE" id="PS50888"/>
    </source>
</evidence>
<dbReference type="CDD" id="cd00083">
    <property type="entry name" value="bHLH_SF"/>
    <property type="match status" value="1"/>
</dbReference>
<proteinExistence type="predicted"/>
<evidence type="ECO:0000256" key="3">
    <source>
        <dbReference type="ARBA" id="ARBA00023159"/>
    </source>
</evidence>
<accession>A0A9Q5HUA3</accession>
<dbReference type="PANTHER" id="PTHR10328:SF3">
    <property type="entry name" value="PROTEIN MAX"/>
    <property type="match status" value="1"/>
</dbReference>
<feature type="compositionally biased region" description="Basic and acidic residues" evidence="6">
    <location>
        <begin position="71"/>
        <end position="82"/>
    </location>
</feature>
<reference evidence="8" key="1">
    <citation type="submission" date="2016-06" db="EMBL/GenBank/DDBJ databases">
        <title>Draft Genome sequence of the fungus Inonotus baumii.</title>
        <authorList>
            <person name="Zhu H."/>
            <person name="Lin W."/>
        </authorList>
    </citation>
    <scope>NUCLEOTIDE SEQUENCE</scope>
    <source>
        <strain evidence="8">821</strain>
    </source>
</reference>
<evidence type="ECO:0000313" key="8">
    <source>
        <dbReference type="EMBL" id="OCB86123.1"/>
    </source>
</evidence>